<dbReference type="Gene3D" id="2.30.30.850">
    <property type="match status" value="1"/>
</dbReference>
<keyword evidence="9" id="KW-1185">Reference proteome</keyword>
<dbReference type="PANTHER" id="PTHR37984">
    <property type="entry name" value="PROTEIN CBG26694"/>
    <property type="match status" value="1"/>
</dbReference>
<comment type="caution">
    <text evidence="8">The sequence shown here is derived from an EMBL/GenBank/DDBJ whole genome shotgun (WGS) entry which is preliminary data.</text>
</comment>
<dbReference type="InterPro" id="IPR041588">
    <property type="entry name" value="Integrase_H2C2"/>
</dbReference>
<evidence type="ECO:0000313" key="9">
    <source>
        <dbReference type="Proteomes" id="UP001558613"/>
    </source>
</evidence>
<evidence type="ECO:0000256" key="5">
    <source>
        <dbReference type="ARBA" id="ARBA00022801"/>
    </source>
</evidence>
<evidence type="ECO:0000256" key="3">
    <source>
        <dbReference type="ARBA" id="ARBA00022722"/>
    </source>
</evidence>
<dbReference type="Proteomes" id="UP001558613">
    <property type="component" value="Unassembled WGS sequence"/>
</dbReference>
<dbReference type="SUPFAM" id="SSF53098">
    <property type="entry name" value="Ribonuclease H-like"/>
    <property type="match status" value="1"/>
</dbReference>
<name>A0ABR3M1K1_9TELE</name>
<proteinExistence type="predicted"/>
<keyword evidence="1" id="KW-0808">Transferase</keyword>
<evidence type="ECO:0000313" key="8">
    <source>
        <dbReference type="EMBL" id="KAL1259009.1"/>
    </source>
</evidence>
<dbReference type="EMBL" id="JAYMGO010000016">
    <property type="protein sequence ID" value="KAL1259009.1"/>
    <property type="molecule type" value="Genomic_DNA"/>
</dbReference>
<feature type="domain" description="Integrase catalytic" evidence="7">
    <location>
        <begin position="156"/>
        <end position="312"/>
    </location>
</feature>
<keyword evidence="2" id="KW-0548">Nucleotidyltransferase</keyword>
<dbReference type="PROSITE" id="PS50994">
    <property type="entry name" value="INTEGRASE"/>
    <property type="match status" value="1"/>
</dbReference>
<dbReference type="Pfam" id="PF17921">
    <property type="entry name" value="Integrase_H2C2"/>
    <property type="match status" value="1"/>
</dbReference>
<dbReference type="Pfam" id="PF18697">
    <property type="entry name" value="MLVIN_C"/>
    <property type="match status" value="1"/>
</dbReference>
<keyword evidence="5" id="KW-0378">Hydrolase</keyword>
<dbReference type="PANTHER" id="PTHR37984:SF5">
    <property type="entry name" value="PROTEIN NYNRIN-LIKE"/>
    <property type="match status" value="1"/>
</dbReference>
<evidence type="ECO:0000256" key="4">
    <source>
        <dbReference type="ARBA" id="ARBA00022759"/>
    </source>
</evidence>
<evidence type="ECO:0000256" key="2">
    <source>
        <dbReference type="ARBA" id="ARBA00022695"/>
    </source>
</evidence>
<evidence type="ECO:0000256" key="6">
    <source>
        <dbReference type="ARBA" id="ARBA00039658"/>
    </source>
</evidence>
<organism evidence="8 9">
    <name type="scientific">Cirrhinus molitorella</name>
    <name type="common">mud carp</name>
    <dbReference type="NCBI Taxonomy" id="172907"/>
    <lineage>
        <taxon>Eukaryota</taxon>
        <taxon>Metazoa</taxon>
        <taxon>Chordata</taxon>
        <taxon>Craniata</taxon>
        <taxon>Vertebrata</taxon>
        <taxon>Euteleostomi</taxon>
        <taxon>Actinopterygii</taxon>
        <taxon>Neopterygii</taxon>
        <taxon>Teleostei</taxon>
        <taxon>Ostariophysi</taxon>
        <taxon>Cypriniformes</taxon>
        <taxon>Cyprinidae</taxon>
        <taxon>Labeoninae</taxon>
        <taxon>Labeonini</taxon>
        <taxon>Cirrhinus</taxon>
    </lineage>
</organism>
<keyword evidence="4" id="KW-0255">Endonuclease</keyword>
<dbReference type="Pfam" id="PF00665">
    <property type="entry name" value="rve"/>
    <property type="match status" value="1"/>
</dbReference>
<dbReference type="InterPro" id="IPR001584">
    <property type="entry name" value="Integrase_cat-core"/>
</dbReference>
<evidence type="ECO:0000259" key="7">
    <source>
        <dbReference type="PROSITE" id="PS50994"/>
    </source>
</evidence>
<sequence>MIKVKEHLTTNTTEAKGNGLADVAAKQACSYANVQVCSGSTAQKTILPPESIGALYKDAPLYEAWTWLDKGATVDSSGCWTKGGKYVAPESLLPYLAQQIHNLGHSGPTTMNHRFSNQWWNPKFRKLAIETVKRCVTCQKNNDVPAATTAATHTPAPPGPFRHLQIDYISLPPCKGKTDVLVVIDKFSRWIEAYPTGRSTAAHTTKCLITDFIPRWGLPDSIDSDQGTHFTGQVVKEVTKMLKIKWNLHCPYRPQASAQVEQANRVIKTRLSKMHQEGIPWVEALPAVLCSMRASPNRTVGLSPHEIIKGRPMQMLGVIDLRNADVHIASDALISYCENLTKAVQSARERVESCWQTPPEGGHTIIPGQWVMIKSFRNKPLEPKWHGPHQVMLITPAAVLCQGRKTWTHVSHCKVVPPPTGIG</sequence>
<dbReference type="Gene3D" id="1.10.340.70">
    <property type="match status" value="1"/>
</dbReference>
<evidence type="ECO:0000256" key="1">
    <source>
        <dbReference type="ARBA" id="ARBA00022679"/>
    </source>
</evidence>
<dbReference type="Gene3D" id="3.30.420.10">
    <property type="entry name" value="Ribonuclease H-like superfamily/Ribonuclease H"/>
    <property type="match status" value="1"/>
</dbReference>
<dbReference type="InterPro" id="IPR040643">
    <property type="entry name" value="MLVIN_C"/>
</dbReference>
<keyword evidence="3" id="KW-0540">Nuclease</keyword>
<dbReference type="InterPro" id="IPR050951">
    <property type="entry name" value="Retrovirus_Pol_polyprotein"/>
</dbReference>
<gene>
    <name evidence="8" type="ORF">QQF64_009586</name>
</gene>
<accession>A0ABR3M1K1</accession>
<reference evidence="8 9" key="1">
    <citation type="submission" date="2023-09" db="EMBL/GenBank/DDBJ databases">
        <authorList>
            <person name="Wang M."/>
        </authorList>
    </citation>
    <scope>NUCLEOTIDE SEQUENCE [LARGE SCALE GENOMIC DNA]</scope>
    <source>
        <strain evidence="8">GT-2023</strain>
        <tissue evidence="8">Liver</tissue>
    </source>
</reference>
<dbReference type="InterPro" id="IPR036397">
    <property type="entry name" value="RNaseH_sf"/>
</dbReference>
<protein>
    <recommendedName>
        <fullName evidence="6">Gypsy retrotransposon integrase-like protein 1</fullName>
    </recommendedName>
</protein>
<dbReference type="InterPro" id="IPR012337">
    <property type="entry name" value="RNaseH-like_sf"/>
</dbReference>